<accession>A0A1R1WY14</accession>
<dbReference type="OrthoDB" id="10394641at2759"/>
<proteinExistence type="predicted"/>
<gene>
    <name evidence="2" type="ORF">AYI70_g12313</name>
</gene>
<keyword evidence="3" id="KW-1185">Reference proteome</keyword>
<dbReference type="Proteomes" id="UP000187283">
    <property type="component" value="Unassembled WGS sequence"/>
</dbReference>
<dbReference type="AlphaFoldDB" id="A0A1R1WY14"/>
<evidence type="ECO:0000313" key="3">
    <source>
        <dbReference type="Proteomes" id="UP000187283"/>
    </source>
</evidence>
<name>A0A1R1WY14_9FUNG</name>
<feature type="compositionally biased region" description="Polar residues" evidence="1">
    <location>
        <begin position="67"/>
        <end position="78"/>
    </location>
</feature>
<protein>
    <submittedName>
        <fullName evidence="2">Uncharacterized protein</fullName>
    </submittedName>
</protein>
<organism evidence="2 3">
    <name type="scientific">Smittium culicis</name>
    <dbReference type="NCBI Taxonomy" id="133412"/>
    <lineage>
        <taxon>Eukaryota</taxon>
        <taxon>Fungi</taxon>
        <taxon>Fungi incertae sedis</taxon>
        <taxon>Zoopagomycota</taxon>
        <taxon>Kickxellomycotina</taxon>
        <taxon>Harpellomycetes</taxon>
        <taxon>Harpellales</taxon>
        <taxon>Legeriomycetaceae</taxon>
        <taxon>Smittium</taxon>
    </lineage>
</organism>
<comment type="caution">
    <text evidence="2">The sequence shown here is derived from an EMBL/GenBank/DDBJ whole genome shotgun (WGS) entry which is preliminary data.</text>
</comment>
<evidence type="ECO:0000256" key="1">
    <source>
        <dbReference type="SAM" id="MobiDB-lite"/>
    </source>
</evidence>
<reference evidence="2 3" key="1">
    <citation type="submission" date="2017-01" db="EMBL/GenBank/DDBJ databases">
        <authorList>
            <person name="Mah S.A."/>
            <person name="Swanson W.J."/>
            <person name="Moy G.W."/>
            <person name="Vacquier V.D."/>
        </authorList>
    </citation>
    <scope>NUCLEOTIDE SEQUENCE [LARGE SCALE GENOMIC DNA]</scope>
    <source>
        <strain evidence="2 3">GSMNP</strain>
    </source>
</reference>
<feature type="region of interest" description="Disordered" evidence="1">
    <location>
        <begin position="61"/>
        <end position="106"/>
    </location>
</feature>
<evidence type="ECO:0000313" key="2">
    <source>
        <dbReference type="EMBL" id="OMJ07258.1"/>
    </source>
</evidence>
<sequence>MSQETRPQTNRYTEQIIDLLPNKSEIISDVSDFYSFFGADPFEIVDCGYSFINLKHRRHAYKEHSKQSGQTTPNTCSSFEGKKVDKTPIPPQSTKSKLPPVNPENSSIKLNTPILDCKNEASNSKQNQNQNSIFDLLNDQVAKMNSNSTSKVPLNVTNFLF</sequence>
<dbReference type="EMBL" id="LSSN01006089">
    <property type="protein sequence ID" value="OMJ07258.1"/>
    <property type="molecule type" value="Genomic_DNA"/>
</dbReference>